<proteinExistence type="predicted"/>
<evidence type="ECO:0000313" key="5">
    <source>
        <dbReference type="EMBL" id="EEA85913.1"/>
    </source>
</evidence>
<dbReference type="OrthoDB" id="9804819at2"/>
<keyword evidence="6" id="KW-1185">Reference proteome</keyword>
<dbReference type="STRING" id="500633.CLOHIR_00433"/>
<dbReference type="SMART" id="SM00382">
    <property type="entry name" value="AAA"/>
    <property type="match status" value="1"/>
</dbReference>
<reference evidence="5 6" key="1">
    <citation type="submission" date="2008-09" db="EMBL/GenBank/DDBJ databases">
        <authorList>
            <person name="Fulton L."/>
            <person name="Clifton S."/>
            <person name="Fulton B."/>
            <person name="Xu J."/>
            <person name="Minx P."/>
            <person name="Pepin K.H."/>
            <person name="Johnson M."/>
            <person name="Thiruvilangam P."/>
            <person name="Bhonagiri V."/>
            <person name="Nash W.E."/>
            <person name="Mardis E.R."/>
            <person name="Wilson R.K."/>
        </authorList>
    </citation>
    <scope>NUCLEOTIDE SEQUENCE [LARGE SCALE GENOMIC DNA]</scope>
    <source>
        <strain evidence="5 6">DSM 13275</strain>
    </source>
</reference>
<dbReference type="InterPro" id="IPR027417">
    <property type="entry name" value="P-loop_NTPase"/>
</dbReference>
<evidence type="ECO:0000259" key="4">
    <source>
        <dbReference type="PROSITE" id="PS50893"/>
    </source>
</evidence>
<dbReference type="HOGENOM" id="CLU_000604_1_2_9"/>
<evidence type="ECO:0000256" key="1">
    <source>
        <dbReference type="ARBA" id="ARBA00022448"/>
    </source>
</evidence>
<sequence>MNAIEIKGLKKNLCDFNLSIDNFEIEKGLITGFVGKNGAGKTTTINLIMEFIEKDSGSIKIFDREFNGKELDIKEKFGYVGDKSGFMAETTLKSIKSSISSFYSSWDEDLYKNLMNRLELTETKTYKDCSKGQQKKFEIVMALSHRPEILIMDEPTANLDPIVRDDVMAIIQEMMEQYELTVFYSTHITSDLEDVCDSIAFIEDGKIFLKGYREDVIESHKIVKGRLDLLNEETKKYFVSINKNDFGFEGLTNDYNGLFELLGEEAVYSRPKIEEILKFYIRG</sequence>
<comment type="caution">
    <text evidence="5">The sequence shown here is derived from an EMBL/GenBank/DDBJ whole genome shotgun (WGS) entry which is preliminary data.</text>
</comment>
<dbReference type="RefSeq" id="WP_006439355.1">
    <property type="nucleotide sequence ID" value="NZ_DS995355.1"/>
</dbReference>
<dbReference type="Gene3D" id="3.40.50.300">
    <property type="entry name" value="P-loop containing nucleotide triphosphate hydrolases"/>
    <property type="match status" value="1"/>
</dbReference>
<organism evidence="5 6">
    <name type="scientific">Peptacetobacter hiranonis (strain DSM 13275 / JCM 10541 / KCTC 15199 / TO-931)</name>
    <name type="common">Clostridium hiranonis</name>
    <dbReference type="NCBI Taxonomy" id="500633"/>
    <lineage>
        <taxon>Bacteria</taxon>
        <taxon>Bacillati</taxon>
        <taxon>Bacillota</taxon>
        <taxon>Clostridia</taxon>
        <taxon>Peptostreptococcales</taxon>
        <taxon>Peptostreptococcaceae</taxon>
        <taxon>Peptacetobacter</taxon>
    </lineage>
</organism>
<dbReference type="AlphaFoldDB" id="B6FX34"/>
<dbReference type="InterPro" id="IPR003439">
    <property type="entry name" value="ABC_transporter-like_ATP-bd"/>
</dbReference>
<dbReference type="eggNOG" id="COG1131">
    <property type="taxonomic scope" value="Bacteria"/>
</dbReference>
<dbReference type="SUPFAM" id="SSF52540">
    <property type="entry name" value="P-loop containing nucleoside triphosphate hydrolases"/>
    <property type="match status" value="1"/>
</dbReference>
<dbReference type="PANTHER" id="PTHR42939:SF3">
    <property type="entry name" value="ABC TRANSPORTER ATP-BINDING COMPONENT"/>
    <property type="match status" value="1"/>
</dbReference>
<dbReference type="EMBL" id="ABWP01000013">
    <property type="protein sequence ID" value="EEA85913.1"/>
    <property type="molecule type" value="Genomic_DNA"/>
</dbReference>
<keyword evidence="1" id="KW-0813">Transport</keyword>
<dbReference type="PANTHER" id="PTHR42939">
    <property type="entry name" value="ABC TRANSPORTER ATP-BINDING PROTEIN ALBC-RELATED"/>
    <property type="match status" value="1"/>
</dbReference>
<dbReference type="GO" id="GO:0005524">
    <property type="term" value="F:ATP binding"/>
    <property type="evidence" value="ECO:0007669"/>
    <property type="project" value="UniProtKB-KW"/>
</dbReference>
<evidence type="ECO:0000313" key="6">
    <source>
        <dbReference type="Proteomes" id="UP000003178"/>
    </source>
</evidence>
<protein>
    <submittedName>
        <fullName evidence="5">ABC transporter, ATP-binding protein</fullName>
    </submittedName>
</protein>
<dbReference type="InterPro" id="IPR003593">
    <property type="entry name" value="AAA+_ATPase"/>
</dbReference>
<keyword evidence="3 5" id="KW-0067">ATP-binding</keyword>
<dbReference type="PROSITE" id="PS50893">
    <property type="entry name" value="ABC_TRANSPORTER_2"/>
    <property type="match status" value="1"/>
</dbReference>
<dbReference type="GO" id="GO:0016887">
    <property type="term" value="F:ATP hydrolysis activity"/>
    <property type="evidence" value="ECO:0007669"/>
    <property type="project" value="InterPro"/>
</dbReference>
<keyword evidence="2" id="KW-0547">Nucleotide-binding</keyword>
<feature type="domain" description="ABC transporter" evidence="4">
    <location>
        <begin position="1"/>
        <end position="229"/>
    </location>
</feature>
<dbReference type="InterPro" id="IPR017871">
    <property type="entry name" value="ABC_transporter-like_CS"/>
</dbReference>
<name>B6FX34_PEPHT</name>
<reference evidence="5 6" key="2">
    <citation type="submission" date="2008-10" db="EMBL/GenBank/DDBJ databases">
        <title>Draft genome sequence of Clostridium hiranonis (DSM 13275).</title>
        <authorList>
            <person name="Sudarsanam P."/>
            <person name="Ley R."/>
            <person name="Guruge J."/>
            <person name="Turnbaugh P.J."/>
            <person name="Mahowald M."/>
            <person name="Liep D."/>
            <person name="Gordon J."/>
        </authorList>
    </citation>
    <scope>NUCLEOTIDE SEQUENCE [LARGE SCALE GENOMIC DNA]</scope>
    <source>
        <strain evidence="5 6">DSM 13275</strain>
    </source>
</reference>
<accession>B6FX34</accession>
<evidence type="ECO:0000256" key="2">
    <source>
        <dbReference type="ARBA" id="ARBA00022741"/>
    </source>
</evidence>
<dbReference type="PROSITE" id="PS00211">
    <property type="entry name" value="ABC_TRANSPORTER_1"/>
    <property type="match status" value="1"/>
</dbReference>
<dbReference type="Pfam" id="PF00005">
    <property type="entry name" value="ABC_tran"/>
    <property type="match status" value="1"/>
</dbReference>
<gene>
    <name evidence="5" type="ORF">CLOHIR_00433</name>
</gene>
<evidence type="ECO:0000256" key="3">
    <source>
        <dbReference type="ARBA" id="ARBA00022840"/>
    </source>
</evidence>
<dbReference type="Proteomes" id="UP000003178">
    <property type="component" value="Unassembled WGS sequence"/>
</dbReference>
<dbReference type="InterPro" id="IPR051782">
    <property type="entry name" value="ABC_Transporter_VariousFunc"/>
</dbReference>
<dbReference type="CDD" id="cd03230">
    <property type="entry name" value="ABC_DR_subfamily_A"/>
    <property type="match status" value="1"/>
</dbReference>